<dbReference type="STRING" id="1261.HMPREF3195_01755"/>
<dbReference type="Proteomes" id="UP000255101">
    <property type="component" value="Unassembled WGS sequence"/>
</dbReference>
<gene>
    <name evidence="1" type="ORF">HMPREF3195_01755</name>
    <name evidence="2" type="ORF">NCTC11460_01481</name>
</gene>
<evidence type="ECO:0000313" key="2">
    <source>
        <dbReference type="EMBL" id="SUB61541.1"/>
    </source>
</evidence>
<dbReference type="PATRIC" id="fig|1261.5.peg.1760"/>
<evidence type="ECO:0000313" key="1">
    <source>
        <dbReference type="EMBL" id="KXI10635.1"/>
    </source>
</evidence>
<dbReference type="RefSeq" id="WP_002845078.1">
    <property type="nucleotide sequence ID" value="NZ_CAMPYD010000027.1"/>
</dbReference>
<evidence type="ECO:0000313" key="4">
    <source>
        <dbReference type="Proteomes" id="UP000255101"/>
    </source>
</evidence>
<dbReference type="EMBL" id="LSQZ01000087">
    <property type="protein sequence ID" value="KXI10635.1"/>
    <property type="molecule type" value="Genomic_DNA"/>
</dbReference>
<evidence type="ECO:0000313" key="3">
    <source>
        <dbReference type="Proteomes" id="UP000070326"/>
    </source>
</evidence>
<reference evidence="1 3" key="1">
    <citation type="submission" date="2016-02" db="EMBL/GenBank/DDBJ databases">
        <authorList>
            <person name="Wen L."/>
            <person name="He K."/>
            <person name="Yang H."/>
        </authorList>
    </citation>
    <scope>NUCLEOTIDE SEQUENCE [LARGE SCALE GENOMIC DNA]</scope>
    <source>
        <strain evidence="1 3">MJR8628A</strain>
    </source>
</reference>
<protein>
    <submittedName>
        <fullName evidence="1">Uncharacterized protein</fullName>
    </submittedName>
</protein>
<reference evidence="2 4" key="2">
    <citation type="submission" date="2018-06" db="EMBL/GenBank/DDBJ databases">
        <authorList>
            <consortium name="Pathogen Informatics"/>
            <person name="Doyle S."/>
        </authorList>
    </citation>
    <scope>NUCLEOTIDE SEQUENCE [LARGE SCALE GENOMIC DNA]</scope>
    <source>
        <strain evidence="2 4">NCTC11460</strain>
    </source>
</reference>
<dbReference type="eggNOG" id="ENOG50322UQ">
    <property type="taxonomic scope" value="Bacteria"/>
</dbReference>
<dbReference type="EMBL" id="UGTB01000004">
    <property type="protein sequence ID" value="SUB61541.1"/>
    <property type="molecule type" value="Genomic_DNA"/>
</dbReference>
<name>A0A135YMJ4_9FIRM</name>
<accession>A0A135YMJ4</accession>
<proteinExistence type="predicted"/>
<dbReference type="Proteomes" id="UP000070326">
    <property type="component" value="Unassembled WGS sequence"/>
</dbReference>
<dbReference type="AlphaFoldDB" id="A0A135YMJ4"/>
<organism evidence="1 3">
    <name type="scientific">Peptostreptococcus anaerobius</name>
    <dbReference type="NCBI Taxonomy" id="1261"/>
    <lineage>
        <taxon>Bacteria</taxon>
        <taxon>Bacillati</taxon>
        <taxon>Bacillota</taxon>
        <taxon>Clostridia</taxon>
        <taxon>Peptostreptococcales</taxon>
        <taxon>Peptostreptococcaceae</taxon>
        <taxon>Peptostreptococcus</taxon>
    </lineage>
</organism>
<sequence length="204" mass="24254">MGNINTNKPEKVYMRIRQQEKFIETVAKVADEEGINENLINEVKERFGNFEDLGLEETLKKMSQYGWLDRNLEIVEKRFAYVVKSVIDADESQLVNLENAFYELGQEVETDYEGKPIRYVYDAIRDMLLDGGKTEEINQIINEEYDEIVWSRVRPTTKKYWDEMGIDFAKYYLKLRSRFIQGMLEKTDIKFEKLDDTVCQLVRR</sequence>